<dbReference type="RefSeq" id="WP_012035495.1">
    <property type="nucleotide sequence ID" value="NC_009464.1"/>
</dbReference>
<dbReference type="AlphaFoldDB" id="Q0W3G9"/>
<dbReference type="eggNOG" id="arCOG00419">
    <property type="taxonomic scope" value="Archaea"/>
</dbReference>
<dbReference type="PROSITE" id="PS51084">
    <property type="entry name" value="HIT_2"/>
    <property type="match status" value="1"/>
</dbReference>
<protein>
    <recommendedName>
        <fullName evidence="2">HIT domain-containing protein</fullName>
    </recommendedName>
</protein>
<evidence type="ECO:0000259" key="2">
    <source>
        <dbReference type="PROSITE" id="PS51084"/>
    </source>
</evidence>
<name>Q0W3G9_METAR</name>
<dbReference type="Gene3D" id="3.30.428.10">
    <property type="entry name" value="HIT-like"/>
    <property type="match status" value="1"/>
</dbReference>
<dbReference type="GeneID" id="5144882"/>
<dbReference type="EMBL" id="AM114193">
    <property type="protein sequence ID" value="CAJ37074.1"/>
    <property type="molecule type" value="Genomic_DNA"/>
</dbReference>
<evidence type="ECO:0000313" key="3">
    <source>
        <dbReference type="EMBL" id="CAJ37074.1"/>
    </source>
</evidence>
<sequence length="211" mass="24744">MDYSKRDGRVDECFTHDMADMIAAGVLRRSHAMARPFQVSYDPHCGFCRKNRLIVLINEEYEHPEPTFIRRLPVSVAALSYDQTFPGRSVVILRDHVTDLNELMKYKQMLFMAFMEDVSATVDALKVVCNPDRMNYAIYMNQNEHLHVHLIPRYKREGDAYYGPPPFRGINQMFPDFDYRSLAVRIRRNLKFEQSELSKYCEQLINQGLPP</sequence>
<dbReference type="GO" id="GO:0003824">
    <property type="term" value="F:catalytic activity"/>
    <property type="evidence" value="ECO:0007669"/>
    <property type="project" value="InterPro"/>
</dbReference>
<gene>
    <name evidence="3" type="ORF">RCIX1901</name>
</gene>
<dbReference type="KEGG" id="rci:RCIX1901"/>
<dbReference type="SUPFAM" id="SSF54197">
    <property type="entry name" value="HIT-like"/>
    <property type="match status" value="1"/>
</dbReference>
<organism evidence="3 4">
    <name type="scientific">Methanocella arvoryzae (strain DSM 22066 / NBRC 105507 / MRE50)</name>
    <dbReference type="NCBI Taxonomy" id="351160"/>
    <lineage>
        <taxon>Archaea</taxon>
        <taxon>Methanobacteriati</taxon>
        <taxon>Methanobacteriota</taxon>
        <taxon>Stenosarchaea group</taxon>
        <taxon>Methanomicrobia</taxon>
        <taxon>Methanocellales</taxon>
        <taxon>Methanocellaceae</taxon>
        <taxon>Methanocella</taxon>
    </lineage>
</organism>
<proteinExistence type="predicted"/>
<feature type="domain" description="HIT" evidence="2">
    <location>
        <begin position="56"/>
        <end position="162"/>
    </location>
</feature>
<dbReference type="InterPro" id="IPR036265">
    <property type="entry name" value="HIT-like_sf"/>
</dbReference>
<evidence type="ECO:0000313" key="4">
    <source>
        <dbReference type="Proteomes" id="UP000000663"/>
    </source>
</evidence>
<accession>Q0W3G9</accession>
<reference evidence="3 4" key="1">
    <citation type="journal article" date="2006" name="Science">
        <title>Genome of rice cluster I archaea -- the key methane producers in the rice rhizosphere.</title>
        <authorList>
            <person name="Erkel C."/>
            <person name="Kube M."/>
            <person name="Reinhardt R."/>
            <person name="Liesack W."/>
        </authorList>
    </citation>
    <scope>NUCLEOTIDE SEQUENCE [LARGE SCALE GENOMIC DNA]</scope>
    <source>
        <strain evidence="4">DSM 22066 / NBRC 105507 / MRE50</strain>
    </source>
</reference>
<dbReference type="STRING" id="351160.RCIX1901"/>
<dbReference type="InterPro" id="IPR011146">
    <property type="entry name" value="HIT-like"/>
</dbReference>
<evidence type="ECO:0000256" key="1">
    <source>
        <dbReference type="PROSITE-ProRule" id="PRU00464"/>
    </source>
</evidence>
<keyword evidence="4" id="KW-1185">Reference proteome</keyword>
<feature type="short sequence motif" description="Histidine triad motif" evidence="1">
    <location>
        <begin position="145"/>
        <end position="149"/>
    </location>
</feature>
<dbReference type="Pfam" id="PF01230">
    <property type="entry name" value="HIT"/>
    <property type="match status" value="1"/>
</dbReference>
<dbReference type="Proteomes" id="UP000000663">
    <property type="component" value="Chromosome"/>
</dbReference>